<dbReference type="PANTHER" id="PTHR33693:SF1">
    <property type="entry name" value="TYPE-4 URACIL-DNA GLYCOSYLASE"/>
    <property type="match status" value="1"/>
</dbReference>
<dbReference type="InterPro" id="IPR036895">
    <property type="entry name" value="Uracil-DNA_glycosylase-like_sf"/>
</dbReference>
<feature type="domain" description="Uracil-DNA glycosylase-like" evidence="12">
    <location>
        <begin position="35"/>
        <end position="195"/>
    </location>
</feature>
<keyword evidence="5" id="KW-0004">4Fe-4S</keyword>
<name>A0A1G2N1Y2_9BACT</name>
<dbReference type="GO" id="GO:0004844">
    <property type="term" value="F:uracil DNA N-glycosylase activity"/>
    <property type="evidence" value="ECO:0007669"/>
    <property type="project" value="UniProtKB-EC"/>
</dbReference>
<evidence type="ECO:0000256" key="7">
    <source>
        <dbReference type="ARBA" id="ARBA00022763"/>
    </source>
</evidence>
<dbReference type="STRING" id="1802315.A3F51_01190"/>
<dbReference type="PANTHER" id="PTHR33693">
    <property type="entry name" value="TYPE-5 URACIL-DNA GLYCOSYLASE"/>
    <property type="match status" value="1"/>
</dbReference>
<gene>
    <name evidence="13" type="ORF">A3F51_01190</name>
</gene>
<evidence type="ECO:0000256" key="4">
    <source>
        <dbReference type="ARBA" id="ARBA00019403"/>
    </source>
</evidence>
<comment type="similarity">
    <text evidence="2">Belongs to the uracil-DNA glycosylase (UDG) superfamily. Type 4 (UDGa) family.</text>
</comment>
<evidence type="ECO:0000256" key="10">
    <source>
        <dbReference type="ARBA" id="ARBA00023014"/>
    </source>
</evidence>
<evidence type="ECO:0000256" key="5">
    <source>
        <dbReference type="ARBA" id="ARBA00022485"/>
    </source>
</evidence>
<organism evidence="13 14">
    <name type="scientific">Candidatus Taylorbacteria bacterium RIFCSPHIGHO2_12_FULL_45_16</name>
    <dbReference type="NCBI Taxonomy" id="1802315"/>
    <lineage>
        <taxon>Bacteria</taxon>
        <taxon>Candidatus Tayloriibacteriota</taxon>
    </lineage>
</organism>
<evidence type="ECO:0000256" key="8">
    <source>
        <dbReference type="ARBA" id="ARBA00022801"/>
    </source>
</evidence>
<evidence type="ECO:0000313" key="14">
    <source>
        <dbReference type="Proteomes" id="UP000178089"/>
    </source>
</evidence>
<accession>A0A1G2N1Y2</accession>
<dbReference type="Proteomes" id="UP000178089">
    <property type="component" value="Unassembled WGS sequence"/>
</dbReference>
<dbReference type="SUPFAM" id="SSF52141">
    <property type="entry name" value="Uracil-DNA glycosylase-like"/>
    <property type="match status" value="1"/>
</dbReference>
<proteinExistence type="inferred from homology"/>
<sequence>MTKTDQMRTIRDEILTLKKSPLYEYRTANNFFPVIGEGSHDAKIMFVGEAPGRNEAKTGKPFCGAAGKVLDQLLEHVGIPRPTVYVTNIVKDRPPENRDPTPKEIETYGPFLDRQVEIIKPRVVVALGRYAMGYIMTKFGLELQIEPIGKAHGKSYPTNLEVGPQGIVVLYHPCVAVYNPNNLPNLKKDFEILTQYKE</sequence>
<dbReference type="EC" id="3.2.2.27" evidence="3"/>
<evidence type="ECO:0000256" key="6">
    <source>
        <dbReference type="ARBA" id="ARBA00022723"/>
    </source>
</evidence>
<evidence type="ECO:0000256" key="9">
    <source>
        <dbReference type="ARBA" id="ARBA00023004"/>
    </source>
</evidence>
<dbReference type="InterPro" id="IPR005273">
    <property type="entry name" value="Ura-DNA_glyco_family4"/>
</dbReference>
<evidence type="ECO:0000256" key="3">
    <source>
        <dbReference type="ARBA" id="ARBA00012030"/>
    </source>
</evidence>
<dbReference type="AlphaFoldDB" id="A0A1G2N1Y2"/>
<dbReference type="GO" id="GO:0051539">
    <property type="term" value="F:4 iron, 4 sulfur cluster binding"/>
    <property type="evidence" value="ECO:0007669"/>
    <property type="project" value="UniProtKB-KW"/>
</dbReference>
<keyword evidence="8" id="KW-0378">Hydrolase</keyword>
<dbReference type="Gene3D" id="3.40.470.10">
    <property type="entry name" value="Uracil-DNA glycosylase-like domain"/>
    <property type="match status" value="1"/>
</dbReference>
<dbReference type="GO" id="GO:0006281">
    <property type="term" value="P:DNA repair"/>
    <property type="evidence" value="ECO:0007669"/>
    <property type="project" value="UniProtKB-KW"/>
</dbReference>
<evidence type="ECO:0000256" key="11">
    <source>
        <dbReference type="ARBA" id="ARBA00023204"/>
    </source>
</evidence>
<evidence type="ECO:0000256" key="2">
    <source>
        <dbReference type="ARBA" id="ARBA00006521"/>
    </source>
</evidence>
<dbReference type="SMART" id="SM00987">
    <property type="entry name" value="UreE_C"/>
    <property type="match status" value="1"/>
</dbReference>
<keyword evidence="11" id="KW-0234">DNA repair</keyword>
<dbReference type="InterPro" id="IPR005122">
    <property type="entry name" value="Uracil-DNA_glycosylase-like"/>
</dbReference>
<dbReference type="CDD" id="cd10030">
    <property type="entry name" value="UDG-F4_TTUDGA_SPO1dp_like"/>
    <property type="match status" value="1"/>
</dbReference>
<evidence type="ECO:0000313" key="13">
    <source>
        <dbReference type="EMBL" id="OHA29211.1"/>
    </source>
</evidence>
<dbReference type="GO" id="GO:0046872">
    <property type="term" value="F:metal ion binding"/>
    <property type="evidence" value="ECO:0007669"/>
    <property type="project" value="UniProtKB-KW"/>
</dbReference>
<dbReference type="EMBL" id="MHRT01000005">
    <property type="protein sequence ID" value="OHA29211.1"/>
    <property type="molecule type" value="Genomic_DNA"/>
</dbReference>
<keyword evidence="9" id="KW-0408">Iron</keyword>
<dbReference type="Pfam" id="PF03167">
    <property type="entry name" value="UDG"/>
    <property type="match status" value="1"/>
</dbReference>
<reference evidence="13 14" key="1">
    <citation type="journal article" date="2016" name="Nat. Commun.">
        <title>Thousands of microbial genomes shed light on interconnected biogeochemical processes in an aquifer system.</title>
        <authorList>
            <person name="Anantharaman K."/>
            <person name="Brown C.T."/>
            <person name="Hug L.A."/>
            <person name="Sharon I."/>
            <person name="Castelle C.J."/>
            <person name="Probst A.J."/>
            <person name="Thomas B.C."/>
            <person name="Singh A."/>
            <person name="Wilkins M.J."/>
            <person name="Karaoz U."/>
            <person name="Brodie E.L."/>
            <person name="Williams K.H."/>
            <person name="Hubbard S.S."/>
            <person name="Banfield J.F."/>
        </authorList>
    </citation>
    <scope>NUCLEOTIDE SEQUENCE [LARGE SCALE GENOMIC DNA]</scope>
</reference>
<evidence type="ECO:0000256" key="1">
    <source>
        <dbReference type="ARBA" id="ARBA00001400"/>
    </source>
</evidence>
<evidence type="ECO:0000259" key="12">
    <source>
        <dbReference type="SMART" id="SM00986"/>
    </source>
</evidence>
<dbReference type="NCBIfam" id="TIGR00758">
    <property type="entry name" value="UDG_fam4"/>
    <property type="match status" value="1"/>
</dbReference>
<keyword evidence="10" id="KW-0411">Iron-sulfur</keyword>
<comment type="caution">
    <text evidence="13">The sequence shown here is derived from an EMBL/GenBank/DDBJ whole genome shotgun (WGS) entry which is preliminary data.</text>
</comment>
<keyword evidence="7" id="KW-0227">DNA damage</keyword>
<dbReference type="SMART" id="SM00986">
    <property type="entry name" value="UDG"/>
    <property type="match status" value="1"/>
</dbReference>
<protein>
    <recommendedName>
        <fullName evidence="4">Type-4 uracil-DNA glycosylase</fullName>
        <ecNumber evidence="3">3.2.2.27</ecNumber>
    </recommendedName>
</protein>
<comment type="catalytic activity">
    <reaction evidence="1">
        <text>Hydrolyzes single-stranded DNA or mismatched double-stranded DNA and polynucleotides, releasing free uracil.</text>
        <dbReference type="EC" id="3.2.2.27"/>
    </reaction>
</comment>
<keyword evidence="6" id="KW-0479">Metal-binding</keyword>
<dbReference type="InterPro" id="IPR051536">
    <property type="entry name" value="UDG_Type-4/5"/>
</dbReference>